<evidence type="ECO:0000256" key="6">
    <source>
        <dbReference type="ARBA" id="ARBA00023136"/>
    </source>
</evidence>
<organism evidence="8 9">
    <name type="scientific">Bartonella choladocola</name>
    <dbReference type="NCBI Taxonomy" id="2750995"/>
    <lineage>
        <taxon>Bacteria</taxon>
        <taxon>Pseudomonadati</taxon>
        <taxon>Pseudomonadota</taxon>
        <taxon>Alphaproteobacteria</taxon>
        <taxon>Hyphomicrobiales</taxon>
        <taxon>Bartonellaceae</taxon>
        <taxon>Bartonella</taxon>
    </lineage>
</organism>
<dbReference type="GO" id="GO:0022857">
    <property type="term" value="F:transmembrane transporter activity"/>
    <property type="evidence" value="ECO:0007669"/>
    <property type="project" value="InterPro"/>
</dbReference>
<comment type="similarity">
    <text evidence="2">Belongs to the major facilitator superfamily.</text>
</comment>
<gene>
    <name evidence="8" type="ORF">BBC0122_014780</name>
</gene>
<feature type="transmembrane region" description="Helical" evidence="7">
    <location>
        <begin position="97"/>
        <end position="117"/>
    </location>
</feature>
<dbReference type="SUPFAM" id="SSF103473">
    <property type="entry name" value="MFS general substrate transporter"/>
    <property type="match status" value="1"/>
</dbReference>
<evidence type="ECO:0000256" key="1">
    <source>
        <dbReference type="ARBA" id="ARBA00004141"/>
    </source>
</evidence>
<reference evidence="8 9" key="1">
    <citation type="submission" date="2016-11" db="EMBL/GenBank/DDBJ databases">
        <title>Comparative genomics of Bartonella apis.</title>
        <authorList>
            <person name="Engel P."/>
        </authorList>
    </citation>
    <scope>NUCLEOTIDE SEQUENCE [LARGE SCALE GENOMIC DNA]</scope>
    <source>
        <strain evidence="8 9">BBC0122</strain>
    </source>
</reference>
<keyword evidence="9" id="KW-1185">Reference proteome</keyword>
<feature type="transmembrane region" description="Helical" evidence="7">
    <location>
        <begin position="300"/>
        <end position="319"/>
    </location>
</feature>
<dbReference type="AlphaFoldDB" id="A0A1U9MIN7"/>
<feature type="transmembrane region" description="Helical" evidence="7">
    <location>
        <begin position="325"/>
        <end position="349"/>
    </location>
</feature>
<feature type="transmembrane region" description="Helical" evidence="7">
    <location>
        <begin position="238"/>
        <end position="259"/>
    </location>
</feature>
<evidence type="ECO:0000313" key="9">
    <source>
        <dbReference type="Proteomes" id="UP000189632"/>
    </source>
</evidence>
<feature type="transmembrane region" description="Helical" evidence="7">
    <location>
        <begin position="164"/>
        <end position="181"/>
    </location>
</feature>
<dbReference type="InterPro" id="IPR004752">
    <property type="entry name" value="AmpG_permease/AT-1"/>
</dbReference>
<dbReference type="InterPro" id="IPR036259">
    <property type="entry name" value="MFS_trans_sf"/>
</dbReference>
<feature type="transmembrane region" description="Helical" evidence="7">
    <location>
        <begin position="361"/>
        <end position="384"/>
    </location>
</feature>
<dbReference type="OrthoDB" id="9787815at2"/>
<dbReference type="PANTHER" id="PTHR12778:SF10">
    <property type="entry name" value="MAJOR FACILITATOR SUPERFAMILY DOMAIN-CONTAINING PROTEIN 3"/>
    <property type="match status" value="1"/>
</dbReference>
<protein>
    <submittedName>
        <fullName evidence="8">Arabinose efflux permease, MFS family</fullName>
    </submittedName>
</protein>
<dbReference type="EMBL" id="CP015625">
    <property type="protein sequence ID" value="AQT47583.1"/>
    <property type="molecule type" value="Genomic_DNA"/>
</dbReference>
<evidence type="ECO:0000256" key="3">
    <source>
        <dbReference type="ARBA" id="ARBA00022448"/>
    </source>
</evidence>
<evidence type="ECO:0000256" key="4">
    <source>
        <dbReference type="ARBA" id="ARBA00022692"/>
    </source>
</evidence>
<dbReference type="Gene3D" id="1.20.1250.20">
    <property type="entry name" value="MFS general substrate transporter like domains"/>
    <property type="match status" value="2"/>
</dbReference>
<dbReference type="RefSeq" id="WP_077992638.1">
    <property type="nucleotide sequence ID" value="NZ_CP015625.1"/>
</dbReference>
<evidence type="ECO:0000313" key="8">
    <source>
        <dbReference type="EMBL" id="AQT47583.1"/>
    </source>
</evidence>
<accession>A0A1U9MIN7</accession>
<keyword evidence="5 7" id="KW-1133">Transmembrane helix</keyword>
<sequence length="425" mass="45672">MHHETAELANERLVAPISLIEGERFPALFLFALAALYCSFGILFGLISGTLPPLLRSKGLEMGQLGWLFVLFIPFGLTFLWSPMIDAFAPNRHMPKISWILCAQIVTVIVLFVTSYLHDSEPLLLLTLGIIVALATATMDLALDALASESVPEKHRPVAGAIKAGTYLIGLVVGGGILMALSDRLGWTVMFQLVAVFTIIASVPICFCTKSDNAKLTGKFTMPSFTKTFARPRNLRRLFALSLLSCVFSSMMGMGRIVLVDVGISLDTIGTTVGIFGPLVGLGASTIAVPLLNRLGNGQALVICLFYGLFTLSGLIIGLNGFPHLALVSITAMSAASSGLFVIMCTSLLGWAQGNQPATDYATLLGLSRLVGTVFMIGSSMLIPVIGWDYFYGFIMVLFIIATVIVIRILPEVFGLKRKKQLSKG</sequence>
<evidence type="ECO:0000256" key="2">
    <source>
        <dbReference type="ARBA" id="ARBA00008335"/>
    </source>
</evidence>
<dbReference type="InterPro" id="IPR011701">
    <property type="entry name" value="MFS"/>
</dbReference>
<feature type="transmembrane region" description="Helical" evidence="7">
    <location>
        <begin position="27"/>
        <end position="47"/>
    </location>
</feature>
<dbReference type="KEGG" id="bapi:BBC0122_014780"/>
<feature type="transmembrane region" description="Helical" evidence="7">
    <location>
        <begin position="67"/>
        <end position="85"/>
    </location>
</feature>
<dbReference type="GO" id="GO:0016020">
    <property type="term" value="C:membrane"/>
    <property type="evidence" value="ECO:0007669"/>
    <property type="project" value="UniProtKB-SubCell"/>
</dbReference>
<comment type="subcellular location">
    <subcellularLocation>
        <location evidence="1">Membrane</location>
        <topology evidence="1">Multi-pass membrane protein</topology>
    </subcellularLocation>
</comment>
<dbReference type="Pfam" id="PF07690">
    <property type="entry name" value="MFS_1"/>
    <property type="match status" value="1"/>
</dbReference>
<proteinExistence type="inferred from homology"/>
<keyword evidence="6 7" id="KW-0472">Membrane</keyword>
<keyword evidence="4 7" id="KW-0812">Transmembrane</keyword>
<feature type="transmembrane region" description="Helical" evidence="7">
    <location>
        <begin position="123"/>
        <end position="143"/>
    </location>
</feature>
<keyword evidence="3" id="KW-0813">Transport</keyword>
<feature type="transmembrane region" description="Helical" evidence="7">
    <location>
        <begin position="187"/>
        <end position="209"/>
    </location>
</feature>
<name>A0A1U9MIN7_9HYPH</name>
<dbReference type="PANTHER" id="PTHR12778">
    <property type="entry name" value="SOLUTE CARRIER FAMILY 33 ACETYL-COA TRANSPORTER -RELATED"/>
    <property type="match status" value="1"/>
</dbReference>
<feature type="transmembrane region" description="Helical" evidence="7">
    <location>
        <begin position="271"/>
        <end position="293"/>
    </location>
</feature>
<dbReference type="Proteomes" id="UP000189632">
    <property type="component" value="Chromosome"/>
</dbReference>
<feature type="transmembrane region" description="Helical" evidence="7">
    <location>
        <begin position="390"/>
        <end position="410"/>
    </location>
</feature>
<evidence type="ECO:0000256" key="5">
    <source>
        <dbReference type="ARBA" id="ARBA00022989"/>
    </source>
</evidence>
<evidence type="ECO:0000256" key="7">
    <source>
        <dbReference type="SAM" id="Phobius"/>
    </source>
</evidence>